<sequence>MYYRVFFINKALPHPYVIYPVRLTAAKPSSFSPKTEPSSSPNLPFTSLFCFPRFLSSPFIVFVTAGDSSFSLELMASRRNGHL</sequence>
<protein>
    <submittedName>
        <fullName evidence="1">Uncharacterized protein</fullName>
    </submittedName>
</protein>
<dbReference type="EMBL" id="JBBPBN010000042">
    <property type="protein sequence ID" value="KAK8997587.1"/>
    <property type="molecule type" value="Genomic_DNA"/>
</dbReference>
<comment type="caution">
    <text evidence="1">The sequence shown here is derived from an EMBL/GenBank/DDBJ whole genome shotgun (WGS) entry which is preliminary data.</text>
</comment>
<evidence type="ECO:0000313" key="2">
    <source>
        <dbReference type="Proteomes" id="UP001396334"/>
    </source>
</evidence>
<proteinExistence type="predicted"/>
<reference evidence="1 2" key="1">
    <citation type="journal article" date="2024" name="G3 (Bethesda)">
        <title>Genome assembly of Hibiscus sabdariffa L. provides insights into metabolisms of medicinal natural products.</title>
        <authorList>
            <person name="Kim T."/>
        </authorList>
    </citation>
    <scope>NUCLEOTIDE SEQUENCE [LARGE SCALE GENOMIC DNA]</scope>
    <source>
        <strain evidence="1">TK-2024</strain>
        <tissue evidence="1">Old leaves</tissue>
    </source>
</reference>
<organism evidence="1 2">
    <name type="scientific">Hibiscus sabdariffa</name>
    <name type="common">roselle</name>
    <dbReference type="NCBI Taxonomy" id="183260"/>
    <lineage>
        <taxon>Eukaryota</taxon>
        <taxon>Viridiplantae</taxon>
        <taxon>Streptophyta</taxon>
        <taxon>Embryophyta</taxon>
        <taxon>Tracheophyta</taxon>
        <taxon>Spermatophyta</taxon>
        <taxon>Magnoliopsida</taxon>
        <taxon>eudicotyledons</taxon>
        <taxon>Gunneridae</taxon>
        <taxon>Pentapetalae</taxon>
        <taxon>rosids</taxon>
        <taxon>malvids</taxon>
        <taxon>Malvales</taxon>
        <taxon>Malvaceae</taxon>
        <taxon>Malvoideae</taxon>
        <taxon>Hibiscus</taxon>
    </lineage>
</organism>
<gene>
    <name evidence="1" type="ORF">V6N11_012138</name>
</gene>
<name>A0ABR2QA54_9ROSI</name>
<accession>A0ABR2QA54</accession>
<keyword evidence="2" id="KW-1185">Reference proteome</keyword>
<dbReference type="Proteomes" id="UP001396334">
    <property type="component" value="Unassembled WGS sequence"/>
</dbReference>
<evidence type="ECO:0000313" key="1">
    <source>
        <dbReference type="EMBL" id="KAK8997587.1"/>
    </source>
</evidence>